<organism evidence="1 2">
    <name type="scientific">Caenorhabditis japonica</name>
    <dbReference type="NCBI Taxonomy" id="281687"/>
    <lineage>
        <taxon>Eukaryota</taxon>
        <taxon>Metazoa</taxon>
        <taxon>Ecdysozoa</taxon>
        <taxon>Nematoda</taxon>
        <taxon>Chromadorea</taxon>
        <taxon>Rhabditida</taxon>
        <taxon>Rhabditina</taxon>
        <taxon>Rhabditomorpha</taxon>
        <taxon>Rhabditoidea</taxon>
        <taxon>Rhabditidae</taxon>
        <taxon>Peloderinae</taxon>
        <taxon>Caenorhabditis</taxon>
    </lineage>
</organism>
<dbReference type="EnsemblMetazoa" id="CJA39297.1">
    <property type="protein sequence ID" value="CJA39297.1"/>
    <property type="gene ID" value="WBGene00215144"/>
</dbReference>
<keyword evidence="2" id="KW-1185">Reference proteome</keyword>
<name>A0A8R1IUT7_CAEJA</name>
<proteinExistence type="predicted"/>
<accession>A0A8R1IUT7</accession>
<dbReference type="AlphaFoldDB" id="A0A8R1IUT7"/>
<evidence type="ECO:0000313" key="2">
    <source>
        <dbReference type="Proteomes" id="UP000005237"/>
    </source>
</evidence>
<reference evidence="1" key="2">
    <citation type="submission" date="2022-06" db="UniProtKB">
        <authorList>
            <consortium name="EnsemblMetazoa"/>
        </authorList>
    </citation>
    <scope>IDENTIFICATION</scope>
    <source>
        <strain evidence="1">DF5081</strain>
    </source>
</reference>
<evidence type="ECO:0000313" key="1">
    <source>
        <dbReference type="EnsemblMetazoa" id="CJA39297.1"/>
    </source>
</evidence>
<reference evidence="2" key="1">
    <citation type="submission" date="2010-08" db="EMBL/GenBank/DDBJ databases">
        <authorList>
            <consortium name="Caenorhabditis japonica Sequencing Consortium"/>
            <person name="Wilson R.K."/>
        </authorList>
    </citation>
    <scope>NUCLEOTIDE SEQUENCE [LARGE SCALE GENOMIC DNA]</scope>
    <source>
        <strain evidence="2">DF5081</strain>
    </source>
</reference>
<sequence>MRSSCQPTASAGSSSSDHRFWECSMCRHKLHTVIRLQSAHHICLFNTFRKHHNIYNLFKQSSLSRRLSSNMDNQWKSMDSLSSVNLPSQQRNLSSSVCLSLDDAAMDGSSSDGSTMARAGTCAPVALSSPQGLA</sequence>
<dbReference type="Proteomes" id="UP000005237">
    <property type="component" value="Unassembled WGS sequence"/>
</dbReference>
<protein>
    <submittedName>
        <fullName evidence="1">Uncharacterized protein</fullName>
    </submittedName>
</protein>